<evidence type="ECO:0000256" key="7">
    <source>
        <dbReference type="ARBA" id="ARBA00019373"/>
    </source>
</evidence>
<evidence type="ECO:0000256" key="10">
    <source>
        <dbReference type="ARBA" id="ARBA00022679"/>
    </source>
</evidence>
<dbReference type="PANTHER" id="PTHR46382:SF1">
    <property type="entry name" value="PHOSPHATIDATE CYTIDYLYLTRANSFERASE"/>
    <property type="match status" value="1"/>
</dbReference>
<dbReference type="GO" id="GO:0016779">
    <property type="term" value="F:nucleotidyltransferase activity"/>
    <property type="evidence" value="ECO:0007669"/>
    <property type="project" value="UniProtKB-KW"/>
</dbReference>
<comment type="similarity">
    <text evidence="5 18">Belongs to the CDS family.</text>
</comment>
<feature type="transmembrane region" description="Helical" evidence="19">
    <location>
        <begin position="135"/>
        <end position="153"/>
    </location>
</feature>
<evidence type="ECO:0000313" key="20">
    <source>
        <dbReference type="EMBL" id="GAA4059854.1"/>
    </source>
</evidence>
<dbReference type="EMBL" id="BAABDL010000017">
    <property type="protein sequence ID" value="GAA4059854.1"/>
    <property type="molecule type" value="Genomic_DNA"/>
</dbReference>
<keyword evidence="8" id="KW-1003">Cell membrane</keyword>
<comment type="subcellular location">
    <subcellularLocation>
        <location evidence="2">Cell membrane</location>
        <topology evidence="2">Multi-pass membrane protein</topology>
    </subcellularLocation>
</comment>
<evidence type="ECO:0000256" key="3">
    <source>
        <dbReference type="ARBA" id="ARBA00005119"/>
    </source>
</evidence>
<dbReference type="Proteomes" id="UP001501734">
    <property type="component" value="Unassembled WGS sequence"/>
</dbReference>
<evidence type="ECO:0000256" key="2">
    <source>
        <dbReference type="ARBA" id="ARBA00004651"/>
    </source>
</evidence>
<keyword evidence="21" id="KW-1185">Reference proteome</keyword>
<comment type="pathway">
    <text evidence="3 18">Phospholipid metabolism; CDP-diacylglycerol biosynthesis; CDP-diacylglycerol from sn-glycerol 3-phosphate: step 3/3.</text>
</comment>
<dbReference type="EC" id="2.7.7.41" evidence="6 18"/>
<gene>
    <name evidence="20" type="primary">cdsA</name>
    <name evidence="20" type="ORF">GCM10022410_03710</name>
</gene>
<feature type="transmembrane region" description="Helical" evidence="19">
    <location>
        <begin position="199"/>
        <end position="219"/>
    </location>
</feature>
<evidence type="ECO:0000256" key="6">
    <source>
        <dbReference type="ARBA" id="ARBA00012487"/>
    </source>
</evidence>
<evidence type="ECO:0000256" key="15">
    <source>
        <dbReference type="ARBA" id="ARBA00023136"/>
    </source>
</evidence>
<keyword evidence="11 18" id="KW-0812">Transmembrane</keyword>
<keyword evidence="9" id="KW-0444">Lipid biosynthesis</keyword>
<name>A0ABP7V5N8_9BACI</name>
<feature type="transmembrane region" description="Helical" evidence="19">
    <location>
        <begin position="174"/>
        <end position="193"/>
    </location>
</feature>
<keyword evidence="10 18" id="KW-0808">Transferase</keyword>
<evidence type="ECO:0000256" key="18">
    <source>
        <dbReference type="RuleBase" id="RU003938"/>
    </source>
</evidence>
<feature type="transmembrane region" description="Helical" evidence="19">
    <location>
        <begin position="82"/>
        <end position="98"/>
    </location>
</feature>
<sequence length="263" mass="29094">MLKRTITAVIAIALFFPFVIYGGWPLSIVMLLIASIGLFELLRMRNLTDYKIPVCLAMLLLWILLLPDAFIGDMLPSAMNKINLLLIISIAILAYTVLLKNKFTFDDAGFLILGTIYIGLGFHYFVASRAFGLEYVFYAIVVILITDSGAYFSGNLFGKHKLLPEISPKKTIEGAIGGAIMAIVAGTIFNFIFPVHDSMIVVIVVSFFASLIGQTGDLVESGLKRHYNVKDSGHLLPGHGGILDRFDSWLFVFPFLNFIQFIG</sequence>
<evidence type="ECO:0000256" key="16">
    <source>
        <dbReference type="ARBA" id="ARBA00023209"/>
    </source>
</evidence>
<comment type="pathway">
    <text evidence="4">Lipid metabolism.</text>
</comment>
<evidence type="ECO:0000256" key="14">
    <source>
        <dbReference type="ARBA" id="ARBA00023098"/>
    </source>
</evidence>
<keyword evidence="14" id="KW-0443">Lipid metabolism</keyword>
<evidence type="ECO:0000256" key="13">
    <source>
        <dbReference type="ARBA" id="ARBA00022989"/>
    </source>
</evidence>
<keyword evidence="15 19" id="KW-0472">Membrane</keyword>
<comment type="catalytic activity">
    <reaction evidence="1 18">
        <text>a 1,2-diacyl-sn-glycero-3-phosphate + CTP + H(+) = a CDP-1,2-diacyl-sn-glycerol + diphosphate</text>
        <dbReference type="Rhea" id="RHEA:16229"/>
        <dbReference type="ChEBI" id="CHEBI:15378"/>
        <dbReference type="ChEBI" id="CHEBI:33019"/>
        <dbReference type="ChEBI" id="CHEBI:37563"/>
        <dbReference type="ChEBI" id="CHEBI:58332"/>
        <dbReference type="ChEBI" id="CHEBI:58608"/>
        <dbReference type="EC" id="2.7.7.41"/>
    </reaction>
</comment>
<feature type="transmembrane region" description="Helical" evidence="19">
    <location>
        <begin position="51"/>
        <end position="70"/>
    </location>
</feature>
<dbReference type="RefSeq" id="WP_344909766.1">
    <property type="nucleotide sequence ID" value="NZ_BAABDL010000017.1"/>
</dbReference>
<accession>A0ABP7V5N8</accession>
<evidence type="ECO:0000256" key="8">
    <source>
        <dbReference type="ARBA" id="ARBA00022475"/>
    </source>
</evidence>
<evidence type="ECO:0000256" key="19">
    <source>
        <dbReference type="SAM" id="Phobius"/>
    </source>
</evidence>
<keyword evidence="17" id="KW-1208">Phospholipid metabolism</keyword>
<dbReference type="Pfam" id="PF01148">
    <property type="entry name" value="CTP_transf_1"/>
    <property type="match status" value="1"/>
</dbReference>
<evidence type="ECO:0000313" key="21">
    <source>
        <dbReference type="Proteomes" id="UP001501734"/>
    </source>
</evidence>
<evidence type="ECO:0000256" key="12">
    <source>
        <dbReference type="ARBA" id="ARBA00022695"/>
    </source>
</evidence>
<dbReference type="PANTHER" id="PTHR46382">
    <property type="entry name" value="PHOSPHATIDATE CYTIDYLYLTRANSFERASE"/>
    <property type="match status" value="1"/>
</dbReference>
<evidence type="ECO:0000256" key="11">
    <source>
        <dbReference type="ARBA" id="ARBA00022692"/>
    </source>
</evidence>
<dbReference type="PROSITE" id="PS01315">
    <property type="entry name" value="CDS"/>
    <property type="match status" value="1"/>
</dbReference>
<keyword evidence="12 18" id="KW-0548">Nucleotidyltransferase</keyword>
<evidence type="ECO:0000256" key="4">
    <source>
        <dbReference type="ARBA" id="ARBA00005189"/>
    </source>
</evidence>
<keyword evidence="16" id="KW-0594">Phospholipid biosynthesis</keyword>
<comment type="caution">
    <text evidence="20">The sequence shown here is derived from an EMBL/GenBank/DDBJ whole genome shotgun (WGS) entry which is preliminary data.</text>
</comment>
<evidence type="ECO:0000256" key="1">
    <source>
        <dbReference type="ARBA" id="ARBA00001698"/>
    </source>
</evidence>
<evidence type="ECO:0000256" key="17">
    <source>
        <dbReference type="ARBA" id="ARBA00023264"/>
    </source>
</evidence>
<evidence type="ECO:0000256" key="5">
    <source>
        <dbReference type="ARBA" id="ARBA00010185"/>
    </source>
</evidence>
<keyword evidence="13 19" id="KW-1133">Transmembrane helix</keyword>
<dbReference type="InterPro" id="IPR000374">
    <property type="entry name" value="PC_trans"/>
</dbReference>
<protein>
    <recommendedName>
        <fullName evidence="7 18">Phosphatidate cytidylyltransferase</fullName>
        <ecNumber evidence="6 18">2.7.7.41</ecNumber>
    </recommendedName>
</protein>
<organism evidence="20 21">
    <name type="scientific">Amphibacillus indicireducens</name>
    <dbReference type="NCBI Taxonomy" id="1076330"/>
    <lineage>
        <taxon>Bacteria</taxon>
        <taxon>Bacillati</taxon>
        <taxon>Bacillota</taxon>
        <taxon>Bacilli</taxon>
        <taxon>Bacillales</taxon>
        <taxon>Bacillaceae</taxon>
        <taxon>Amphibacillus</taxon>
    </lineage>
</organism>
<proteinExistence type="inferred from homology"/>
<feature type="transmembrane region" description="Helical" evidence="19">
    <location>
        <begin position="6"/>
        <end position="39"/>
    </location>
</feature>
<evidence type="ECO:0000256" key="9">
    <source>
        <dbReference type="ARBA" id="ARBA00022516"/>
    </source>
</evidence>
<feature type="transmembrane region" description="Helical" evidence="19">
    <location>
        <begin position="110"/>
        <end position="129"/>
    </location>
</feature>
<reference evidence="21" key="1">
    <citation type="journal article" date="2019" name="Int. J. Syst. Evol. Microbiol.">
        <title>The Global Catalogue of Microorganisms (GCM) 10K type strain sequencing project: providing services to taxonomists for standard genome sequencing and annotation.</title>
        <authorList>
            <consortium name="The Broad Institute Genomics Platform"/>
            <consortium name="The Broad Institute Genome Sequencing Center for Infectious Disease"/>
            <person name="Wu L."/>
            <person name="Ma J."/>
        </authorList>
    </citation>
    <scope>NUCLEOTIDE SEQUENCE [LARGE SCALE GENOMIC DNA]</scope>
    <source>
        <strain evidence="21">JCM 17250</strain>
    </source>
</reference>